<evidence type="ECO:0000256" key="1">
    <source>
        <dbReference type="SAM" id="Phobius"/>
    </source>
</evidence>
<keyword evidence="1" id="KW-0472">Membrane</keyword>
<comment type="caution">
    <text evidence="2">The sequence shown here is derived from an EMBL/GenBank/DDBJ whole genome shotgun (WGS) entry which is preliminary data.</text>
</comment>
<proteinExistence type="predicted"/>
<dbReference type="STRING" id="59196.RICGR_0647"/>
<name>A8PM78_9COXI</name>
<accession>A8PM78</accession>
<dbReference type="RefSeq" id="WP_006035114.1">
    <property type="nucleotide sequence ID" value="NZ_AAQJ02000001.1"/>
</dbReference>
<reference evidence="2" key="1">
    <citation type="submission" date="2006-04" db="EMBL/GenBank/DDBJ databases">
        <authorList>
            <person name="Seshadri R."/>
            <person name="Federici B.A."/>
        </authorList>
    </citation>
    <scope>NUCLEOTIDE SEQUENCE [LARGE SCALE GENOMIC DNA]</scope>
</reference>
<feature type="transmembrane region" description="Helical" evidence="1">
    <location>
        <begin position="73"/>
        <end position="93"/>
    </location>
</feature>
<reference evidence="2" key="2">
    <citation type="submission" date="2007-10" db="EMBL/GenBank/DDBJ databases">
        <authorList>
            <person name="Myers G.S."/>
        </authorList>
    </citation>
    <scope>NUCLEOTIDE SEQUENCE [LARGE SCALE GENOMIC DNA]</scope>
</reference>
<dbReference type="EMBL" id="AAQJ02000001">
    <property type="protein sequence ID" value="EDP46128.1"/>
    <property type="molecule type" value="Genomic_DNA"/>
</dbReference>
<organism evidence="2 3">
    <name type="scientific">Rickettsiella grylli</name>
    <dbReference type="NCBI Taxonomy" id="59196"/>
    <lineage>
        <taxon>Bacteria</taxon>
        <taxon>Pseudomonadati</taxon>
        <taxon>Pseudomonadota</taxon>
        <taxon>Gammaproteobacteria</taxon>
        <taxon>Legionellales</taxon>
        <taxon>Coxiellaceae</taxon>
        <taxon>Rickettsiella</taxon>
    </lineage>
</organism>
<feature type="transmembrane region" description="Helical" evidence="1">
    <location>
        <begin position="99"/>
        <end position="119"/>
    </location>
</feature>
<keyword evidence="3" id="KW-1185">Reference proteome</keyword>
<evidence type="ECO:0000313" key="2">
    <source>
        <dbReference type="EMBL" id="EDP46128.1"/>
    </source>
</evidence>
<evidence type="ECO:0000313" key="3">
    <source>
        <dbReference type="Proteomes" id="UP000054075"/>
    </source>
</evidence>
<keyword evidence="1" id="KW-1133">Transmembrane helix</keyword>
<keyword evidence="1" id="KW-0812">Transmembrane</keyword>
<protein>
    <submittedName>
        <fullName evidence="2">Uncharacterized protein</fullName>
    </submittedName>
</protein>
<dbReference type="AlphaFoldDB" id="A8PM78"/>
<sequence>MNIKPDYYLSPLFFARSSLSTCDVDLVKKTLARIFRPFKENTNALEPSRLADMLNHYIDGCNNAFLASERIRLFLLASFIASTTISFIALSIVPISTLSVSLVCILSLLLLSTNFFILLNQIHGYHQESSWGMLKKYYSDYTKNLYSKKFNQNLTSSQEKIYNSTASFCLFTPQKIRLADHFKYSTHADASTFNAHLVQNNEDAYQPNPCYQPL</sequence>
<dbReference type="Proteomes" id="UP000054075">
    <property type="component" value="Unassembled WGS sequence"/>
</dbReference>
<gene>
    <name evidence="2" type="ORF">RICGR_0647</name>
</gene>